<dbReference type="InterPro" id="IPR035965">
    <property type="entry name" value="PAS-like_dom_sf"/>
</dbReference>
<dbReference type="InterPro" id="IPR004358">
    <property type="entry name" value="Sig_transdc_His_kin-like_C"/>
</dbReference>
<keyword evidence="6" id="KW-0902">Two-component regulatory system</keyword>
<dbReference type="Proteomes" id="UP000323653">
    <property type="component" value="Chromosome"/>
</dbReference>
<dbReference type="Gene3D" id="1.10.287.130">
    <property type="match status" value="1"/>
</dbReference>
<gene>
    <name evidence="9" type="ORF">FYC62_14060</name>
</gene>
<dbReference type="GO" id="GO:0006355">
    <property type="term" value="P:regulation of DNA-templated transcription"/>
    <property type="evidence" value="ECO:0007669"/>
    <property type="project" value="InterPro"/>
</dbReference>
<dbReference type="NCBIfam" id="TIGR00229">
    <property type="entry name" value="sensory_box"/>
    <property type="match status" value="1"/>
</dbReference>
<dbReference type="SMART" id="SM00388">
    <property type="entry name" value="HisKA"/>
    <property type="match status" value="1"/>
</dbReference>
<keyword evidence="10" id="KW-1185">Reference proteome</keyword>
<dbReference type="InterPro" id="IPR013767">
    <property type="entry name" value="PAS_fold"/>
</dbReference>
<dbReference type="InterPro" id="IPR000014">
    <property type="entry name" value="PAS"/>
</dbReference>
<dbReference type="Gene3D" id="3.30.565.10">
    <property type="entry name" value="Histidine kinase-like ATPase, C-terminal domain"/>
    <property type="match status" value="1"/>
</dbReference>
<evidence type="ECO:0000259" key="7">
    <source>
        <dbReference type="PROSITE" id="PS50109"/>
    </source>
</evidence>
<dbReference type="CDD" id="cd00082">
    <property type="entry name" value="HisKA"/>
    <property type="match status" value="1"/>
</dbReference>
<dbReference type="PANTHER" id="PTHR43711">
    <property type="entry name" value="TWO-COMPONENT HISTIDINE KINASE"/>
    <property type="match status" value="1"/>
</dbReference>
<keyword evidence="4" id="KW-0808">Transferase</keyword>
<dbReference type="PROSITE" id="PS50109">
    <property type="entry name" value="HIS_KIN"/>
    <property type="match status" value="1"/>
</dbReference>
<dbReference type="KEGG" id="pej:FYC62_14060"/>
<evidence type="ECO:0000256" key="1">
    <source>
        <dbReference type="ARBA" id="ARBA00000085"/>
    </source>
</evidence>
<dbReference type="PRINTS" id="PR00344">
    <property type="entry name" value="BCTRLSENSOR"/>
</dbReference>
<evidence type="ECO:0000256" key="2">
    <source>
        <dbReference type="ARBA" id="ARBA00012438"/>
    </source>
</evidence>
<dbReference type="Pfam" id="PF02518">
    <property type="entry name" value="HATPase_c"/>
    <property type="match status" value="1"/>
</dbReference>
<evidence type="ECO:0000256" key="6">
    <source>
        <dbReference type="ARBA" id="ARBA00023012"/>
    </source>
</evidence>
<dbReference type="Gene3D" id="3.30.450.20">
    <property type="entry name" value="PAS domain"/>
    <property type="match status" value="2"/>
</dbReference>
<feature type="domain" description="Histidine kinase" evidence="7">
    <location>
        <begin position="364"/>
        <end position="581"/>
    </location>
</feature>
<organism evidence="9 10">
    <name type="scientific">Pedobacter aquae</name>
    <dbReference type="NCBI Taxonomy" id="2605747"/>
    <lineage>
        <taxon>Bacteria</taxon>
        <taxon>Pseudomonadati</taxon>
        <taxon>Bacteroidota</taxon>
        <taxon>Sphingobacteriia</taxon>
        <taxon>Sphingobacteriales</taxon>
        <taxon>Sphingobacteriaceae</taxon>
        <taxon>Pedobacter</taxon>
    </lineage>
</organism>
<evidence type="ECO:0000256" key="5">
    <source>
        <dbReference type="ARBA" id="ARBA00022777"/>
    </source>
</evidence>
<evidence type="ECO:0000313" key="9">
    <source>
        <dbReference type="EMBL" id="QEK52656.1"/>
    </source>
</evidence>
<evidence type="ECO:0000259" key="8">
    <source>
        <dbReference type="PROSITE" id="PS50112"/>
    </source>
</evidence>
<dbReference type="AlphaFoldDB" id="A0A5C0VJG3"/>
<feature type="domain" description="PAS" evidence="8">
    <location>
        <begin position="223"/>
        <end position="306"/>
    </location>
</feature>
<name>A0A5C0VJG3_9SPHI</name>
<accession>A0A5C0VJG3</accession>
<dbReference type="InterPro" id="IPR036890">
    <property type="entry name" value="HATPase_C_sf"/>
</dbReference>
<comment type="catalytic activity">
    <reaction evidence="1">
        <text>ATP + protein L-histidine = ADP + protein N-phospho-L-histidine.</text>
        <dbReference type="EC" id="2.7.13.3"/>
    </reaction>
</comment>
<dbReference type="SUPFAM" id="SSF47384">
    <property type="entry name" value="Homodimeric domain of signal transducing histidine kinase"/>
    <property type="match status" value="1"/>
</dbReference>
<reference evidence="9 10" key="1">
    <citation type="submission" date="2019-08" db="EMBL/GenBank/DDBJ databases">
        <title>Pedobacter sp. nov., isolated from Han river, South Korea.</title>
        <authorList>
            <person name="Lee D.-H."/>
            <person name="Kim Y.-S."/>
            <person name="Hwang E.-M."/>
            <person name="Le Tran T.C."/>
            <person name="Cha C.-J."/>
        </authorList>
    </citation>
    <scope>NUCLEOTIDE SEQUENCE [LARGE SCALE GENOMIC DNA]</scope>
    <source>
        <strain evidence="9 10">CJ43</strain>
    </source>
</reference>
<dbReference type="EC" id="2.7.13.3" evidence="2"/>
<dbReference type="CDD" id="cd00130">
    <property type="entry name" value="PAS"/>
    <property type="match status" value="1"/>
</dbReference>
<dbReference type="InterPro" id="IPR005467">
    <property type="entry name" value="His_kinase_dom"/>
</dbReference>
<dbReference type="SUPFAM" id="SSF55874">
    <property type="entry name" value="ATPase domain of HSP90 chaperone/DNA topoisomerase II/histidine kinase"/>
    <property type="match status" value="1"/>
</dbReference>
<dbReference type="InterPro" id="IPR036097">
    <property type="entry name" value="HisK_dim/P_sf"/>
</dbReference>
<dbReference type="InterPro" id="IPR001610">
    <property type="entry name" value="PAC"/>
</dbReference>
<dbReference type="SMART" id="SM00086">
    <property type="entry name" value="PAC"/>
    <property type="match status" value="2"/>
</dbReference>
<evidence type="ECO:0000256" key="3">
    <source>
        <dbReference type="ARBA" id="ARBA00022553"/>
    </source>
</evidence>
<dbReference type="Pfam" id="PF00989">
    <property type="entry name" value="PAS"/>
    <property type="match status" value="1"/>
</dbReference>
<keyword evidence="3" id="KW-0597">Phosphoprotein</keyword>
<dbReference type="SUPFAM" id="SSF55785">
    <property type="entry name" value="PYP-like sensor domain (PAS domain)"/>
    <property type="match status" value="2"/>
</dbReference>
<dbReference type="SMART" id="SM00387">
    <property type="entry name" value="HATPase_c"/>
    <property type="match status" value="1"/>
</dbReference>
<dbReference type="InterPro" id="IPR050736">
    <property type="entry name" value="Sensor_HK_Regulatory"/>
</dbReference>
<proteinExistence type="predicted"/>
<dbReference type="InterPro" id="IPR003594">
    <property type="entry name" value="HATPase_dom"/>
</dbReference>
<evidence type="ECO:0000256" key="4">
    <source>
        <dbReference type="ARBA" id="ARBA00022679"/>
    </source>
</evidence>
<dbReference type="Pfam" id="PF00512">
    <property type="entry name" value="HisKA"/>
    <property type="match status" value="1"/>
</dbReference>
<protein>
    <recommendedName>
        <fullName evidence="2">histidine kinase</fullName>
        <ecNumber evidence="2">2.7.13.3</ecNumber>
    </recommendedName>
</protein>
<dbReference type="EMBL" id="CP043329">
    <property type="protein sequence ID" value="QEK52656.1"/>
    <property type="molecule type" value="Genomic_DNA"/>
</dbReference>
<dbReference type="PANTHER" id="PTHR43711:SF26">
    <property type="entry name" value="SENSOR HISTIDINE KINASE RCSC"/>
    <property type="match status" value="1"/>
</dbReference>
<evidence type="ECO:0000313" key="10">
    <source>
        <dbReference type="Proteomes" id="UP000323653"/>
    </source>
</evidence>
<keyword evidence="5" id="KW-0418">Kinase</keyword>
<dbReference type="PROSITE" id="PS50112">
    <property type="entry name" value="PAS"/>
    <property type="match status" value="1"/>
</dbReference>
<sequence length="581" mass="67079">MDAKPEDLVGLDCEVLAEQVKQAFKNQEYFVQTIKKCISEKFKSGPYEFELVNGKFVELNYIPYYVNDAFAGHSWCYSNVTIKKNHELQVKKQSDFFLHILDSLPADIAIFSPQHTYMFLNKSAVQDDEFRQWMIGKTDYDYCTLKNKPAHIADERRKNFQKALINREDVYWEDEFTKPDGDKKVILRIFHPYITKADNVEFVVGYGIDITEIKKKDLQILETELKSKFLIDNFKKVVFTADYEGKFVDINPAWEKITGFSVRSCMGNALTTYVKDTSFKQTLQDFLHDNEKTELNLNFQIKTQKQPKWVEAYFSKNFSIDKKVKSFWGTISDVDEQNKEKDKLLQLITKEKELNELKSKFVNMVSHEVRTPLAGILSSVELLEIINQNIDAGLKEKSTKHYSRIKDQIIKIGELMNDVLILGKIESGKIELDVEEVDFVANLSTFSSNNINIAENNIIKLFVKGTPRKVKMDWKLMEHVFTNLLSNAIKYTKDSQKSPELTINFHSKDVEVTVRDYGIGFPKDDIKLLFQPFKRASNVGNINGTGLGLILVKYFVELHKGEVSVISEENVGSSFTVKLPY</sequence>
<dbReference type="InterPro" id="IPR003661">
    <property type="entry name" value="HisK_dim/P_dom"/>
</dbReference>
<dbReference type="GO" id="GO:0000155">
    <property type="term" value="F:phosphorelay sensor kinase activity"/>
    <property type="evidence" value="ECO:0007669"/>
    <property type="project" value="InterPro"/>
</dbReference>